<dbReference type="Proteomes" id="UP001564626">
    <property type="component" value="Unassembled WGS sequence"/>
</dbReference>
<evidence type="ECO:0000313" key="2">
    <source>
        <dbReference type="Proteomes" id="UP001564626"/>
    </source>
</evidence>
<protein>
    <submittedName>
        <fullName evidence="1">Uncharacterized protein</fullName>
    </submittedName>
</protein>
<accession>A0ABV4CF23</accession>
<sequence length="93" mass="10343">MSQLAQFWEVLMRAGHYWLPVAVGEGGVRHAFRGRRWEGELAAEAVCGEPLALAKPSEMDWITFRSCHGCRCALLIEAGMRPEEVYAGRPPTA</sequence>
<gene>
    <name evidence="1" type="ORF">AB8O55_09905</name>
</gene>
<dbReference type="EMBL" id="JBGEHV010000013">
    <property type="protein sequence ID" value="MEY8039709.1"/>
    <property type="molecule type" value="Genomic_DNA"/>
</dbReference>
<evidence type="ECO:0000313" key="1">
    <source>
        <dbReference type="EMBL" id="MEY8039709.1"/>
    </source>
</evidence>
<comment type="caution">
    <text evidence="1">The sequence shown here is derived from an EMBL/GenBank/DDBJ whole genome shotgun (WGS) entry which is preliminary data.</text>
</comment>
<proteinExistence type="predicted"/>
<reference evidence="1 2" key="1">
    <citation type="submission" date="2024-08" db="EMBL/GenBank/DDBJ databases">
        <title>Genome mining of Saccharopolyspora cebuensis PGLac3 from Nigerian medicinal plant.</title>
        <authorList>
            <person name="Ezeobiora C.E."/>
            <person name="Igbokwe N.H."/>
            <person name="Amin D.H."/>
            <person name="Mendie U.E."/>
        </authorList>
    </citation>
    <scope>NUCLEOTIDE SEQUENCE [LARGE SCALE GENOMIC DNA]</scope>
    <source>
        <strain evidence="1 2">PGLac3</strain>
    </source>
</reference>
<name>A0ABV4CF23_9PSEU</name>
<keyword evidence="2" id="KW-1185">Reference proteome</keyword>
<dbReference type="RefSeq" id="WP_345358252.1">
    <property type="nucleotide sequence ID" value="NZ_BAABII010000003.1"/>
</dbReference>
<organism evidence="1 2">
    <name type="scientific">Saccharopolyspora cebuensis</name>
    <dbReference type="NCBI Taxonomy" id="418759"/>
    <lineage>
        <taxon>Bacteria</taxon>
        <taxon>Bacillati</taxon>
        <taxon>Actinomycetota</taxon>
        <taxon>Actinomycetes</taxon>
        <taxon>Pseudonocardiales</taxon>
        <taxon>Pseudonocardiaceae</taxon>
        <taxon>Saccharopolyspora</taxon>
    </lineage>
</organism>